<dbReference type="Proteomes" id="UP000000557">
    <property type="component" value="Chromosome"/>
</dbReference>
<evidence type="ECO:0000313" key="3">
    <source>
        <dbReference type="Proteomes" id="UP000000557"/>
    </source>
</evidence>
<proteinExistence type="predicted"/>
<dbReference type="OrthoDB" id="64737at2"/>
<dbReference type="AlphaFoldDB" id="Q7NN30"/>
<keyword evidence="1" id="KW-1133">Transmembrane helix</keyword>
<dbReference type="HOGENOM" id="CLU_2935005_0_0_3"/>
<dbReference type="Pfam" id="PF07077">
    <property type="entry name" value="DUF1345"/>
    <property type="match status" value="1"/>
</dbReference>
<dbReference type="EnsemblBacteria" id="BAC88525">
    <property type="protein sequence ID" value="BAC88525"/>
    <property type="gene ID" value="BAC88525"/>
</dbReference>
<evidence type="ECO:0000256" key="1">
    <source>
        <dbReference type="SAM" id="Phobius"/>
    </source>
</evidence>
<name>Q7NN30_GLOVI</name>
<dbReference type="InParanoid" id="Q7NN30"/>
<sequence>MGGKPGRCLFSLVIGVTLQVCDVQVTSGRWRRLVLVQSVLAFIFGTVILVFSINLVAGLV</sequence>
<dbReference type="InterPro" id="IPR009781">
    <property type="entry name" value="DUF1345"/>
</dbReference>
<accession>Q7NN30</accession>
<keyword evidence="3" id="KW-1185">Reference proteome</keyword>
<feature type="transmembrane region" description="Helical" evidence="1">
    <location>
        <begin position="33"/>
        <end position="57"/>
    </location>
</feature>
<dbReference type="EMBL" id="BA000045">
    <property type="protein sequence ID" value="BAC88525.1"/>
    <property type="molecule type" value="Genomic_DNA"/>
</dbReference>
<evidence type="ECO:0000313" key="2">
    <source>
        <dbReference type="EMBL" id="BAC88525.1"/>
    </source>
</evidence>
<organism evidence="2 3">
    <name type="scientific">Gloeobacter violaceus (strain ATCC 29082 / PCC 7421)</name>
    <dbReference type="NCBI Taxonomy" id="251221"/>
    <lineage>
        <taxon>Bacteria</taxon>
        <taxon>Bacillati</taxon>
        <taxon>Cyanobacteriota</taxon>
        <taxon>Cyanophyceae</taxon>
        <taxon>Gloeobacterales</taxon>
        <taxon>Gloeobacteraceae</taxon>
        <taxon>Gloeobacter</taxon>
    </lineage>
</organism>
<reference evidence="2 3" key="1">
    <citation type="journal article" date="2003" name="DNA Res.">
        <title>Complete genome structure of Gloeobacter violaceus PCC 7421, a cyanobacterium that lacks thylakoids.</title>
        <authorList>
            <person name="Nakamura Y."/>
            <person name="Kaneko T."/>
            <person name="Sato S."/>
            <person name="Mimuro M."/>
            <person name="Miyashita H."/>
            <person name="Tsuchiya T."/>
            <person name="Sasamoto S."/>
            <person name="Watanabe A."/>
            <person name="Kawashima K."/>
            <person name="Kishida Y."/>
            <person name="Kiyokawa C."/>
            <person name="Kohara M."/>
            <person name="Matsumoto M."/>
            <person name="Matsuno A."/>
            <person name="Nakazaki N."/>
            <person name="Shimpo S."/>
            <person name="Takeuchi C."/>
            <person name="Yamada M."/>
            <person name="Tabata S."/>
        </authorList>
    </citation>
    <scope>NUCLEOTIDE SEQUENCE [LARGE SCALE GENOMIC DNA]</scope>
    <source>
        <strain evidence="3">ATCC 29082 / PCC 7421</strain>
    </source>
</reference>
<keyword evidence="1" id="KW-0472">Membrane</keyword>
<protein>
    <submittedName>
        <fullName evidence="2">Gsr0584 protein</fullName>
    </submittedName>
</protein>
<keyword evidence="1" id="KW-0812">Transmembrane</keyword>
<gene>
    <name evidence="2" type="ordered locus">gsr0584</name>
</gene>
<dbReference type="eggNOG" id="COG4291">
    <property type="taxonomic scope" value="Bacteria"/>
</dbReference>
<reference evidence="2 3" key="2">
    <citation type="journal article" date="2003" name="DNA Res.">
        <title>Complete genome structure of Gloeobacter violaceus PCC 7421, a cyanobacterium that lacks thylakoids (supplement).</title>
        <authorList>
            <person name="Nakamura Y."/>
            <person name="Kaneko T."/>
            <person name="Sato S."/>
            <person name="Mimuro M."/>
            <person name="Miyashita H."/>
            <person name="Tsuchiya T."/>
            <person name="Sasamoto S."/>
            <person name="Watanabe A."/>
            <person name="Kawashima K."/>
            <person name="Kishida Y."/>
            <person name="Kiyokawa C."/>
            <person name="Kohara M."/>
            <person name="Matsumoto M."/>
            <person name="Matsuno A."/>
            <person name="Nakazaki N."/>
            <person name="Shimpo S."/>
            <person name="Takeuchi C."/>
            <person name="Yamada M."/>
            <person name="Tabata S."/>
        </authorList>
    </citation>
    <scope>NUCLEOTIDE SEQUENCE [LARGE SCALE GENOMIC DNA]</scope>
    <source>
        <strain evidence="3">ATCC 29082 / PCC 7421</strain>
    </source>
</reference>
<dbReference type="KEGG" id="gvi:gsr0584"/>
<dbReference type="STRING" id="251221.gene:10758057"/>